<dbReference type="AlphaFoldDB" id="A0A4R5Y2C5"/>
<organism evidence="2 3">
    <name type="scientific">Kocuria rosea</name>
    <name type="common">Deinococcus erythromyxa</name>
    <name type="synonym">Micrococcus rubens</name>
    <dbReference type="NCBI Taxonomy" id="1275"/>
    <lineage>
        <taxon>Bacteria</taxon>
        <taxon>Bacillati</taxon>
        <taxon>Actinomycetota</taxon>
        <taxon>Actinomycetes</taxon>
        <taxon>Micrococcales</taxon>
        <taxon>Micrococcaceae</taxon>
        <taxon>Kocuria</taxon>
    </lineage>
</organism>
<dbReference type="Proteomes" id="UP000295163">
    <property type="component" value="Unassembled WGS sequence"/>
</dbReference>
<dbReference type="EMBL" id="SMZT01000010">
    <property type="protein sequence ID" value="TDL38514.1"/>
    <property type="molecule type" value="Genomic_DNA"/>
</dbReference>
<accession>A0A4R5Y2C5</accession>
<proteinExistence type="predicted"/>
<evidence type="ECO:0000313" key="2">
    <source>
        <dbReference type="EMBL" id="TDL38514.1"/>
    </source>
</evidence>
<protein>
    <submittedName>
        <fullName evidence="2">Uncharacterized protein</fullName>
    </submittedName>
</protein>
<evidence type="ECO:0000313" key="3">
    <source>
        <dbReference type="Proteomes" id="UP000295163"/>
    </source>
</evidence>
<comment type="caution">
    <text evidence="2">The sequence shown here is derived from an EMBL/GenBank/DDBJ whole genome shotgun (WGS) entry which is preliminary data.</text>
</comment>
<gene>
    <name evidence="2" type="ORF">E2R59_16510</name>
</gene>
<sequence>MILDLSCTSSTRGPTARTARTVLGGLLLAGVLTGCGAAGATDDPAADALEASTVVELETPQEVRAKDLPSAAPVAADAPEVEQIEAVLEAQEAFVPSDRPAPADPANPESSAELGGGDEPAELDPAVVAAAEESAAGAALQEVLASLAEFEHQGWEQRGAPVVVGDPVSAPLPTDDGEAVRVTVCLDSSEVTVVDSDGVVVSGKQKDRRVLHNYDLFRQPGQSWQVVQHGFPDDPTC</sequence>
<dbReference type="GeneID" id="64349025"/>
<dbReference type="RefSeq" id="WP_133411483.1">
    <property type="nucleotide sequence ID" value="NZ_SMZT01000010.1"/>
</dbReference>
<name>A0A4R5Y2C5_KOCRO</name>
<reference evidence="2 3" key="1">
    <citation type="submission" date="2019-03" db="EMBL/GenBank/DDBJ databases">
        <title>Genome Sequencing and Assembly of Various Microbes Isolated from Partially Reclaimed Soil and Acid Mine Drainage (AMD) Site.</title>
        <authorList>
            <person name="Steinbock B."/>
            <person name="Bechtold R."/>
            <person name="Sevigny J.L."/>
            <person name="Thomas D."/>
            <person name="Cuthill L.R."/>
            <person name="Aveiro Johannsen E.J."/>
            <person name="Thomas K."/>
            <person name="Ghosh A."/>
        </authorList>
    </citation>
    <scope>NUCLEOTIDE SEQUENCE [LARGE SCALE GENOMIC DNA]</scope>
    <source>
        <strain evidence="2 3">S-A3</strain>
    </source>
</reference>
<evidence type="ECO:0000256" key="1">
    <source>
        <dbReference type="SAM" id="MobiDB-lite"/>
    </source>
</evidence>
<feature type="region of interest" description="Disordered" evidence="1">
    <location>
        <begin position="95"/>
        <end position="121"/>
    </location>
</feature>